<keyword evidence="1" id="KW-0732">Signal</keyword>
<proteinExistence type="predicted"/>
<feature type="signal peptide" evidence="1">
    <location>
        <begin position="1"/>
        <end position="20"/>
    </location>
</feature>
<reference evidence="2 3" key="1">
    <citation type="journal article" date="2016" name="Environ. Microbiol.">
        <title>Effector profiles distinguish formae speciales of Fusarium oxysporum.</title>
        <authorList>
            <person name="van Dam P."/>
            <person name="Fokkens L."/>
            <person name="Schmidt S.M."/>
            <person name="Linmans J.H."/>
            <person name="Kistler H.C."/>
            <person name="Ma L.J."/>
            <person name="Rep M."/>
        </authorList>
    </citation>
    <scope>NUCLEOTIDE SEQUENCE [LARGE SCALE GENOMIC DNA]</scope>
    <source>
        <strain evidence="2 3">Forc016</strain>
    </source>
</reference>
<evidence type="ECO:0000313" key="2">
    <source>
        <dbReference type="EMBL" id="PCD25270.1"/>
    </source>
</evidence>
<evidence type="ECO:0000313" key="3">
    <source>
        <dbReference type="Proteomes" id="UP000219602"/>
    </source>
</evidence>
<comment type="caution">
    <text evidence="2">The sequence shown here is derived from an EMBL/GenBank/DDBJ whole genome shotgun (WGS) entry which is preliminary data.</text>
</comment>
<protein>
    <recommendedName>
        <fullName evidence="4">EthD domain-containing protein</fullName>
    </recommendedName>
</protein>
<feature type="chain" id="PRO_5013742840" description="EthD domain-containing protein" evidence="1">
    <location>
        <begin position="21"/>
        <end position="113"/>
    </location>
</feature>
<accession>A0A2H3G638</accession>
<reference evidence="2 3" key="2">
    <citation type="journal article" date="2017" name="Sci. Rep.">
        <title>A mobile pathogenicity chromosome in Fusarium oxysporum for infection of multiple cucurbit species.</title>
        <authorList>
            <person name="van Dam P."/>
            <person name="Fokkens L."/>
            <person name="Ayukawa Y."/>
            <person name="van der Gragt M."/>
            <person name="Ter Horst A."/>
            <person name="Brankovics B."/>
            <person name="Houterman P.M."/>
            <person name="Arie T."/>
            <person name="Rep M."/>
        </authorList>
    </citation>
    <scope>NUCLEOTIDE SEQUENCE [LARGE SCALE GENOMIC DNA]</scope>
    <source>
        <strain evidence="2 3">Forc016</strain>
    </source>
</reference>
<sequence length="113" mass="13351">MPPFALIFKFAIFFICRAMAFLSPRDAIHIDDLERYDAFMKTMAGTQYLHLYPGNQVIKLDVYEYPSDELVKSGGFKPSAKADAYWEQEDEFEKEFLIRQECHKEDESEFKMM</sequence>
<organism evidence="2 3">
    <name type="scientific">Fusarium oxysporum f. sp. radicis-cucumerinum</name>
    <dbReference type="NCBI Taxonomy" id="327505"/>
    <lineage>
        <taxon>Eukaryota</taxon>
        <taxon>Fungi</taxon>
        <taxon>Dikarya</taxon>
        <taxon>Ascomycota</taxon>
        <taxon>Pezizomycotina</taxon>
        <taxon>Sordariomycetes</taxon>
        <taxon>Hypocreomycetidae</taxon>
        <taxon>Hypocreales</taxon>
        <taxon>Nectriaceae</taxon>
        <taxon>Fusarium</taxon>
        <taxon>Fusarium oxysporum species complex</taxon>
    </lineage>
</organism>
<evidence type="ECO:0008006" key="4">
    <source>
        <dbReference type="Google" id="ProtNLM"/>
    </source>
</evidence>
<name>A0A2H3G638_FUSOX</name>
<dbReference type="AlphaFoldDB" id="A0A2H3G638"/>
<gene>
    <name evidence="2" type="ORF">AU210_014378</name>
</gene>
<evidence type="ECO:0000256" key="1">
    <source>
        <dbReference type="SAM" id="SignalP"/>
    </source>
</evidence>
<dbReference type="EMBL" id="MABQ02000010">
    <property type="protein sequence ID" value="PCD25270.1"/>
    <property type="molecule type" value="Genomic_DNA"/>
</dbReference>
<dbReference type="Proteomes" id="UP000219602">
    <property type="component" value="Chromosome 12"/>
</dbReference>